<evidence type="ECO:0000259" key="2">
    <source>
        <dbReference type="Pfam" id="PF00501"/>
    </source>
</evidence>
<dbReference type="Pfam" id="PF00501">
    <property type="entry name" value="AMP-binding"/>
    <property type="match status" value="2"/>
</dbReference>
<organism evidence="3 4">
    <name type="scientific">Kitasatospora nipponensis</name>
    <dbReference type="NCBI Taxonomy" id="258049"/>
    <lineage>
        <taxon>Bacteria</taxon>
        <taxon>Bacillati</taxon>
        <taxon>Actinomycetota</taxon>
        <taxon>Actinomycetes</taxon>
        <taxon>Kitasatosporales</taxon>
        <taxon>Streptomycetaceae</taxon>
        <taxon>Kitasatospora</taxon>
    </lineage>
</organism>
<keyword evidence="4" id="KW-1185">Reference proteome</keyword>
<evidence type="ECO:0000313" key="4">
    <source>
        <dbReference type="Proteomes" id="UP001500037"/>
    </source>
</evidence>
<dbReference type="RefSeq" id="WP_344440418.1">
    <property type="nucleotide sequence ID" value="NZ_BAAALF010000015.1"/>
</dbReference>
<name>A0ABP4GMQ8_9ACTN</name>
<evidence type="ECO:0000256" key="1">
    <source>
        <dbReference type="ARBA" id="ARBA00022990"/>
    </source>
</evidence>
<dbReference type="InterPro" id="IPR042099">
    <property type="entry name" value="ANL_N_sf"/>
</dbReference>
<feature type="domain" description="AMP-dependent synthetase/ligase" evidence="2">
    <location>
        <begin position="203"/>
        <end position="310"/>
    </location>
</feature>
<reference evidence="4" key="1">
    <citation type="journal article" date="2019" name="Int. J. Syst. Evol. Microbiol.">
        <title>The Global Catalogue of Microorganisms (GCM) 10K type strain sequencing project: providing services to taxonomists for standard genome sequencing and annotation.</title>
        <authorList>
            <consortium name="The Broad Institute Genomics Platform"/>
            <consortium name="The Broad Institute Genome Sequencing Center for Infectious Disease"/>
            <person name="Wu L."/>
            <person name="Ma J."/>
        </authorList>
    </citation>
    <scope>NUCLEOTIDE SEQUENCE [LARGE SCALE GENOMIC DNA]</scope>
    <source>
        <strain evidence="4">JCM 13004</strain>
    </source>
</reference>
<accession>A0ABP4GMQ8</accession>
<keyword evidence="1" id="KW-0007">Acetylation</keyword>
<dbReference type="PANTHER" id="PTHR24095">
    <property type="entry name" value="ACETYL-COENZYME A SYNTHETASE"/>
    <property type="match status" value="1"/>
</dbReference>
<dbReference type="Gene3D" id="3.40.50.12780">
    <property type="entry name" value="N-terminal domain of ligase-like"/>
    <property type="match status" value="2"/>
</dbReference>
<comment type="caution">
    <text evidence="3">The sequence shown here is derived from an EMBL/GenBank/DDBJ whole genome shotgun (WGS) entry which is preliminary data.</text>
</comment>
<gene>
    <name evidence="3" type="ORF">GCM10009665_14840</name>
</gene>
<sequence length="341" mass="37373">MHQERPNAAYQDADQQIEARPGNRVALHFEGEAGDSRDVSHAQLACEVGRAVRALRELGVRVGDLVALHLPMIPETVVALLACDRIGAVPMALADCPDLSHDPGDGPTRRRRPLVALVVTADGGYDRGRPVAWKAAVDRALADRRSAPPVLVVRRTGQSVAWARGRDHWWHELTERRPAEHLSPESVDRSAGGAGATPLGLRPVGDVYWCTADSDWIIANSAVVHGPFAAGATQVICEDPPGATDRGRLWEIVQRHGVTVLHTAPDAFADLLRWGDDAADGFDLSRLRILGSIGESVRPELWYWHREHLSGGRTSPWELRTCAAPWSPQAQRRPTRLYAIR</sequence>
<dbReference type="EMBL" id="BAAALF010000015">
    <property type="protein sequence ID" value="GAA1225448.1"/>
    <property type="molecule type" value="Genomic_DNA"/>
</dbReference>
<evidence type="ECO:0000313" key="3">
    <source>
        <dbReference type="EMBL" id="GAA1225448.1"/>
    </source>
</evidence>
<dbReference type="Proteomes" id="UP001500037">
    <property type="component" value="Unassembled WGS sequence"/>
</dbReference>
<dbReference type="InterPro" id="IPR000873">
    <property type="entry name" value="AMP-dep_synth/lig_dom"/>
</dbReference>
<dbReference type="SUPFAM" id="SSF56801">
    <property type="entry name" value="Acetyl-CoA synthetase-like"/>
    <property type="match status" value="1"/>
</dbReference>
<dbReference type="PANTHER" id="PTHR24095:SF14">
    <property type="entry name" value="ACETYL-COENZYME A SYNTHETASE 1"/>
    <property type="match status" value="1"/>
</dbReference>
<protein>
    <recommendedName>
        <fullName evidence="2">AMP-dependent synthetase/ligase domain-containing protein</fullName>
    </recommendedName>
</protein>
<proteinExistence type="predicted"/>
<feature type="domain" description="AMP-dependent synthetase/ligase" evidence="2">
    <location>
        <begin position="15"/>
        <end position="93"/>
    </location>
</feature>